<name>A0A1H2GNY7_9ACTN</name>
<sequence length="1163" mass="129582">MYFGSVELPAQLIDAHAAGRLVIFVGAGASIGRPSSLPSFEGLVGEIRDGSNLSSVFSDEDLKRLPLDEILGRLRDDYGVDVHRRVFEIVSRKDSRPAPLHKAIAALSSASTIRIVTTNYDVHLSSVLGDHDLVEYLAPALPLGDDFAGMVYLHGRLDQEHHRLIVTDEDFGKAYLTDAWAARFLDRMFGEYPVLFVGYSHNDTIMKYLARGLGRRADKRYALTSDPDTTFWRRLGISAICCPREEQAAVLNDWATRSTEGLLGTRDRVRRIVADQEPSPVPEAVSFLEEVLANRDSVRFFCEFARGDGWLQWVSGRHEFASVFHSSPNIDPEITRELANWFAETYILDDNESDTAFELAVNAGGALGDDLSIAVVRQLMELGPPLSERVRRWLLLVASGRNNRNLSSYLAMLLENHTLEQDSDVALFLIDYLSEPMILPASSFSQILGARFEPSMRESDASLRDAWERIFRPHLGEFSHQLLDIVERHLRRADLQLRVAGDDDRRRPSSIYVSSISVGTGIGGSIGLLVDIGRECLEKMLEAGGHDVEMRLRSWQSSEVVLLRRLAVLGWTQRQDVTGDEKTGWLLGAGWLTDYQLREEIGGLVSESCSSASDQSIASLVDAIREHWEEDKYAPRRAKSLLKLISESAEASSQEPVIAALAELQAAHPELVENENAVESVSEPGNWAAAPPSDKLELHRQLVDEPKSTVEALVKCESSLSGWDDERRWEALAGAMRAVLQESPDLGLVVLDEGGNGRSLVERVVVQGWSVANPDDALASIILKRIAAMQIEPILGNVTSMIGGFVATGEALVEWFRYDESEELAKKCWLSMDPTTTSFIQRADDHALLALNHPAGHLAEYWVDRIGHLWRMAEDSWRGIPPNVADYIAEMIEGNDSRSESAVIRFCGFLAFFHSADPIWCKQYLFPLLIWNDSSSAAKAWSGFLSHGQWSQKLLDDGFLGMLIGSVPHREDLDGPGQRHLPFLLAKVAVAAETNPSDWLADFVTSSEVSDRVSWAQAIGRELGKLDAASAEQQWERWIGAYVRDRIRSVPRMLDSDEASAMLSWPLALTTSLEQAIDLILEVETSGLENRDLFLHNLTDERIALAPQKIAELLYHVLKDTAADFYMGHLLKDVHNRLKFSGVNSETLRRIEEEAMRLGFGID</sequence>
<dbReference type="InterPro" id="IPR025093">
    <property type="entry name" value="DUF4020"/>
</dbReference>
<dbReference type="Pfam" id="PF13212">
    <property type="entry name" value="DUF4020"/>
    <property type="match status" value="1"/>
</dbReference>
<reference evidence="2 3" key="1">
    <citation type="submission" date="2016-10" db="EMBL/GenBank/DDBJ databases">
        <authorList>
            <person name="de Groot N.N."/>
        </authorList>
    </citation>
    <scope>NUCLEOTIDE SEQUENCE [LARGE SCALE GENOMIC DNA]</scope>
    <source>
        <strain evidence="2 3">DSM 44215</strain>
    </source>
</reference>
<accession>A0A1H2GNY7</accession>
<dbReference type="RefSeq" id="WP_084811737.1">
    <property type="nucleotide sequence ID" value="NZ_FNLM01000034.1"/>
</dbReference>
<feature type="domain" description="DUF4020" evidence="1">
    <location>
        <begin position="994"/>
        <end position="1153"/>
    </location>
</feature>
<gene>
    <name evidence="2" type="ORF">SAMN04488548_13427</name>
</gene>
<proteinExistence type="predicted"/>
<dbReference type="STRING" id="158898.SAMN04488548_13427"/>
<evidence type="ECO:0000313" key="2">
    <source>
        <dbReference type="EMBL" id="SDU21225.1"/>
    </source>
</evidence>
<dbReference type="OrthoDB" id="5509947at2"/>
<dbReference type="InterPro" id="IPR029035">
    <property type="entry name" value="DHS-like_NAD/FAD-binding_dom"/>
</dbReference>
<protein>
    <submittedName>
        <fullName evidence="2">SIR2-like domain-containing protein</fullName>
    </submittedName>
</protein>
<evidence type="ECO:0000313" key="3">
    <source>
        <dbReference type="Proteomes" id="UP000183180"/>
    </source>
</evidence>
<dbReference type="Proteomes" id="UP000183180">
    <property type="component" value="Unassembled WGS sequence"/>
</dbReference>
<evidence type="ECO:0000259" key="1">
    <source>
        <dbReference type="Pfam" id="PF13212"/>
    </source>
</evidence>
<dbReference type="SUPFAM" id="SSF52467">
    <property type="entry name" value="DHS-like NAD/FAD-binding domain"/>
    <property type="match status" value="1"/>
</dbReference>
<dbReference type="Pfam" id="PF13289">
    <property type="entry name" value="SIR2_2"/>
    <property type="match status" value="1"/>
</dbReference>
<dbReference type="EMBL" id="FNLM01000034">
    <property type="protein sequence ID" value="SDU21225.1"/>
    <property type="molecule type" value="Genomic_DNA"/>
</dbReference>
<dbReference type="AlphaFoldDB" id="A0A1H2GNY7"/>
<organism evidence="2 3">
    <name type="scientific">Gordonia westfalica</name>
    <dbReference type="NCBI Taxonomy" id="158898"/>
    <lineage>
        <taxon>Bacteria</taxon>
        <taxon>Bacillati</taxon>
        <taxon>Actinomycetota</taxon>
        <taxon>Actinomycetes</taxon>
        <taxon>Mycobacteriales</taxon>
        <taxon>Gordoniaceae</taxon>
        <taxon>Gordonia</taxon>
    </lineage>
</organism>